<dbReference type="PATRIC" id="fig|710685.3.peg.6231"/>
<evidence type="ECO:0000313" key="3">
    <source>
        <dbReference type="Proteomes" id="UP000005442"/>
    </source>
</evidence>
<feature type="domain" description="DUF7715" evidence="1">
    <location>
        <begin position="1"/>
        <end position="123"/>
    </location>
</feature>
<dbReference type="EMBL" id="CP003169">
    <property type="protein sequence ID" value="AEV76666.1"/>
    <property type="molecule type" value="Genomic_DNA"/>
</dbReference>
<reference evidence="2 3" key="1">
    <citation type="submission" date="2011-12" db="EMBL/GenBank/DDBJ databases">
        <title>Complete sequence of Mycobacterium rhodesiae NBB3.</title>
        <authorList>
            <consortium name="US DOE Joint Genome Institute"/>
            <person name="Lucas S."/>
            <person name="Han J."/>
            <person name="Lapidus A."/>
            <person name="Cheng J.-F."/>
            <person name="Goodwin L."/>
            <person name="Pitluck S."/>
            <person name="Peters L."/>
            <person name="Mikhailova N."/>
            <person name="Gu W."/>
            <person name="Detter J.C."/>
            <person name="Han C."/>
            <person name="Tapia R."/>
            <person name="Land M."/>
            <person name="Hauser L."/>
            <person name="Kyrpides N."/>
            <person name="Ivanova N."/>
            <person name="Pagani I."/>
            <person name="Mattes T."/>
            <person name="Holmes A."/>
            <person name="Rutledge P."/>
            <person name="Paulsen I."/>
            <person name="Coleman N."/>
            <person name="Woyke T."/>
        </authorList>
    </citation>
    <scope>NUCLEOTIDE SEQUENCE [LARGE SCALE GENOMIC DNA]</scope>
    <source>
        <strain evidence="2 3">NBB3</strain>
    </source>
</reference>
<dbReference type="eggNOG" id="ENOG50339JM">
    <property type="taxonomic scope" value="Bacteria"/>
</dbReference>
<proteinExistence type="predicted"/>
<dbReference type="InterPro" id="IPR056132">
    <property type="entry name" value="DUF7715"/>
</dbReference>
<gene>
    <name evidence="2" type="ordered locus">MycrhN_6206</name>
</gene>
<dbReference type="STRING" id="710685.MycrhN_6206"/>
<keyword evidence="3" id="KW-1185">Reference proteome</keyword>
<name>G8RTV3_MYCRN</name>
<evidence type="ECO:0000313" key="2">
    <source>
        <dbReference type="EMBL" id="AEV76666.1"/>
    </source>
</evidence>
<accession>G8RTV3</accession>
<evidence type="ECO:0000259" key="1">
    <source>
        <dbReference type="Pfam" id="PF24831"/>
    </source>
</evidence>
<dbReference type="Pfam" id="PF24831">
    <property type="entry name" value="DUF7715"/>
    <property type="match status" value="1"/>
</dbReference>
<dbReference type="RefSeq" id="WP_014214403.1">
    <property type="nucleotide sequence ID" value="NC_016604.1"/>
</dbReference>
<dbReference type="KEGG" id="mrh:MycrhN_6206"/>
<organism evidence="2 3">
    <name type="scientific">Mycolicibacterium rhodesiae (strain NBB3)</name>
    <name type="common">Mycobacterium rhodesiae</name>
    <dbReference type="NCBI Taxonomy" id="710685"/>
    <lineage>
        <taxon>Bacteria</taxon>
        <taxon>Bacillati</taxon>
        <taxon>Actinomycetota</taxon>
        <taxon>Actinomycetes</taxon>
        <taxon>Mycobacteriales</taxon>
        <taxon>Mycobacteriaceae</taxon>
        <taxon>Mycolicibacterium</taxon>
    </lineage>
</organism>
<dbReference type="AlphaFoldDB" id="G8RTV3"/>
<protein>
    <recommendedName>
        <fullName evidence="1">DUF7715 domain-containing protein</fullName>
    </recommendedName>
</protein>
<dbReference type="Proteomes" id="UP000005442">
    <property type="component" value="Chromosome"/>
</dbReference>
<sequence>MRILVATGLTQGTAPTDYHHCVEGELVWIQEPCDRDLKDPAMPCGCGRGFAGAASHRATTTAMVVDTEMTREEVVLAFNTSLVDGGWPSEWAETVADDNLVIAAQLPAGAIIIRELEQFFLRGALFQGPGVG</sequence>
<dbReference type="OrthoDB" id="3476326at2"/>
<dbReference type="HOGENOM" id="CLU_1957962_0_0_11"/>